<comment type="caution">
    <text evidence="5">The sequence shown here is derived from an EMBL/GenBank/DDBJ whole genome shotgun (WGS) entry which is preliminary data.</text>
</comment>
<dbReference type="InterPro" id="IPR036546">
    <property type="entry name" value="MED15_KIX"/>
</dbReference>
<reference evidence="5 6" key="1">
    <citation type="journal article" date="2014" name="Agronomy (Basel)">
        <title>A Draft Genome Sequence for Ensete ventricosum, the Drought-Tolerant Tree Against Hunger.</title>
        <authorList>
            <person name="Harrison J."/>
            <person name="Moore K.A."/>
            <person name="Paszkiewicz K."/>
            <person name="Jones T."/>
            <person name="Grant M."/>
            <person name="Ambacheew D."/>
            <person name="Muzemil S."/>
            <person name="Studholme D.J."/>
        </authorList>
    </citation>
    <scope>NUCLEOTIDE SEQUENCE [LARGE SCALE GENOMIC DNA]</scope>
</reference>
<evidence type="ECO:0000313" key="5">
    <source>
        <dbReference type="EMBL" id="RRT79001.1"/>
    </source>
</evidence>
<proteinExistence type="predicted"/>
<sequence>MKRHLLFPEPEDLNQLRDIAARFEEKIFTEADNQVHFIRLISNSVVLSKRRRPRGVFSPREEMKRLPTREKVRGD</sequence>
<feature type="region of interest" description="Disordered" evidence="3">
    <location>
        <begin position="56"/>
        <end position="75"/>
    </location>
</feature>
<gene>
    <name evidence="5" type="ORF">B296_00026210</name>
</gene>
<dbReference type="GO" id="GO:0003712">
    <property type="term" value="F:transcription coregulator activity"/>
    <property type="evidence" value="ECO:0007669"/>
    <property type="project" value="InterPro"/>
</dbReference>
<accession>A0A427ARY4</accession>
<feature type="non-terminal residue" evidence="5">
    <location>
        <position position="75"/>
    </location>
</feature>
<comment type="subcellular location">
    <subcellularLocation>
        <location evidence="1">Nucleus</location>
    </subcellularLocation>
</comment>
<evidence type="ECO:0000313" key="6">
    <source>
        <dbReference type="Proteomes" id="UP000287651"/>
    </source>
</evidence>
<feature type="compositionally biased region" description="Basic and acidic residues" evidence="3">
    <location>
        <begin position="59"/>
        <end position="75"/>
    </location>
</feature>
<dbReference type="GO" id="GO:0005634">
    <property type="term" value="C:nucleus"/>
    <property type="evidence" value="ECO:0007669"/>
    <property type="project" value="UniProtKB-SubCell"/>
</dbReference>
<evidence type="ECO:0000256" key="2">
    <source>
        <dbReference type="ARBA" id="ARBA00023242"/>
    </source>
</evidence>
<keyword evidence="2" id="KW-0539">Nucleus</keyword>
<dbReference type="Gene3D" id="1.10.246.20">
    <property type="entry name" value="Coactivator CBP, KIX domain"/>
    <property type="match status" value="1"/>
</dbReference>
<protein>
    <recommendedName>
        <fullName evidence="4">Mediator complex subunit 15 KIX domain-containing protein</fullName>
    </recommendedName>
</protein>
<dbReference type="InterPro" id="IPR036529">
    <property type="entry name" value="KIX_dom_sf"/>
</dbReference>
<dbReference type="EMBL" id="AMZH03001525">
    <property type="protein sequence ID" value="RRT79001.1"/>
    <property type="molecule type" value="Genomic_DNA"/>
</dbReference>
<dbReference type="Proteomes" id="UP000287651">
    <property type="component" value="Unassembled WGS sequence"/>
</dbReference>
<dbReference type="AlphaFoldDB" id="A0A427ARY4"/>
<name>A0A427ARY4_ENSVE</name>
<organism evidence="5 6">
    <name type="scientific">Ensete ventricosum</name>
    <name type="common">Abyssinian banana</name>
    <name type="synonym">Musa ensete</name>
    <dbReference type="NCBI Taxonomy" id="4639"/>
    <lineage>
        <taxon>Eukaryota</taxon>
        <taxon>Viridiplantae</taxon>
        <taxon>Streptophyta</taxon>
        <taxon>Embryophyta</taxon>
        <taxon>Tracheophyta</taxon>
        <taxon>Spermatophyta</taxon>
        <taxon>Magnoliopsida</taxon>
        <taxon>Liliopsida</taxon>
        <taxon>Zingiberales</taxon>
        <taxon>Musaceae</taxon>
        <taxon>Ensete</taxon>
    </lineage>
</organism>
<dbReference type="GO" id="GO:0006355">
    <property type="term" value="P:regulation of DNA-templated transcription"/>
    <property type="evidence" value="ECO:0007669"/>
    <property type="project" value="InterPro"/>
</dbReference>
<evidence type="ECO:0000256" key="1">
    <source>
        <dbReference type="ARBA" id="ARBA00004123"/>
    </source>
</evidence>
<evidence type="ECO:0000259" key="4">
    <source>
        <dbReference type="Pfam" id="PF16987"/>
    </source>
</evidence>
<dbReference type="Pfam" id="PF16987">
    <property type="entry name" value="KIX_2"/>
    <property type="match status" value="1"/>
</dbReference>
<evidence type="ECO:0000256" key="3">
    <source>
        <dbReference type="SAM" id="MobiDB-lite"/>
    </source>
</evidence>
<feature type="domain" description="Mediator complex subunit 15 KIX" evidence="4">
    <location>
        <begin position="2"/>
        <end position="46"/>
    </location>
</feature>